<reference evidence="2 4" key="1">
    <citation type="submission" date="2016-11" db="EMBL/GenBank/DDBJ databases">
        <authorList>
            <person name="Jaros S."/>
            <person name="Januszkiewicz K."/>
            <person name="Wedrychowicz H."/>
        </authorList>
    </citation>
    <scope>NUCLEOTIDE SEQUENCE [LARGE SCALE GENOMIC DNA]</scope>
    <source>
        <strain evidence="2 4">DSM 784</strain>
    </source>
</reference>
<name>A0A1K1Q6K7_9BACT</name>
<feature type="domain" description="DUF3108" evidence="1">
    <location>
        <begin position="36"/>
        <end position="219"/>
    </location>
</feature>
<evidence type="ECO:0000259" key="1">
    <source>
        <dbReference type="Pfam" id="PF21347"/>
    </source>
</evidence>
<proteinExistence type="predicted"/>
<evidence type="ECO:0000313" key="5">
    <source>
        <dbReference type="Proteomes" id="UP001326715"/>
    </source>
</evidence>
<keyword evidence="5" id="KW-1185">Reference proteome</keyword>
<sequence>MKKKMFFAAPLVLAAQLLYGQQQDCKSYYFLQNKAEVEMSIYDGNGKLVAQNIEKVLNVNRTANVISSNFSTTLKDENGKELSTGNGKFKCTGSEILLDMQMAMPNIPQLQNMKMEAGSDEIFISYPSTMKEGQALPGGQKEMSGNMNGMEINMTLKISDRKVVGKEKITTPAGTWECFKIGYKLGFSVQMMGTNFPMDLDVNVTEWFAPGFGIVKTDTERQGSVLGSMKITAFKK</sequence>
<dbReference type="EMBL" id="CP140154">
    <property type="protein sequence ID" value="WQG86681.1"/>
    <property type="molecule type" value="Genomic_DNA"/>
</dbReference>
<dbReference type="EMBL" id="FPIZ01000007">
    <property type="protein sequence ID" value="SFW55658.1"/>
    <property type="molecule type" value="Genomic_DNA"/>
</dbReference>
<evidence type="ECO:0000313" key="3">
    <source>
        <dbReference type="EMBL" id="WQG86681.1"/>
    </source>
</evidence>
<dbReference type="Gene3D" id="2.40.360.20">
    <property type="match status" value="1"/>
</dbReference>
<dbReference type="InterPro" id="IPR049279">
    <property type="entry name" value="DUF3108-like"/>
</dbReference>
<reference evidence="3 5" key="2">
    <citation type="submission" date="2023-11" db="EMBL/GenBank/DDBJ databases">
        <title>MicrobeMod: A computational toolkit for identifying prokaryotic methylation and restriction-modification with nanopore sequencing.</title>
        <authorList>
            <person name="Crits-Christoph A."/>
            <person name="Kang S.C."/>
            <person name="Lee H."/>
            <person name="Ostrov N."/>
        </authorList>
    </citation>
    <scope>NUCLEOTIDE SEQUENCE [LARGE SCALE GENOMIC DNA]</scope>
    <source>
        <strain evidence="3 5">ATCC 23090</strain>
    </source>
</reference>
<dbReference type="Pfam" id="PF21347">
    <property type="entry name" value="DUF3108_like"/>
    <property type="match status" value="1"/>
</dbReference>
<dbReference type="STRING" id="1004.SAMN05661012_02496"/>
<evidence type="ECO:0000313" key="4">
    <source>
        <dbReference type="Proteomes" id="UP000183788"/>
    </source>
</evidence>
<evidence type="ECO:0000313" key="2">
    <source>
        <dbReference type="EMBL" id="SFW55658.1"/>
    </source>
</evidence>
<dbReference type="AlphaFoldDB" id="A0A1K1Q6K7"/>
<dbReference type="Proteomes" id="UP001326715">
    <property type="component" value="Chromosome"/>
</dbReference>
<dbReference type="Proteomes" id="UP000183788">
    <property type="component" value="Unassembled WGS sequence"/>
</dbReference>
<dbReference type="OrthoDB" id="665223at2"/>
<protein>
    <recommendedName>
        <fullName evidence="1">DUF3108 domain-containing protein</fullName>
    </recommendedName>
</protein>
<dbReference type="RefSeq" id="WP_072360435.1">
    <property type="nucleotide sequence ID" value="NZ_CBHWAX010000015.1"/>
</dbReference>
<gene>
    <name evidence="2" type="ORF">SAMN05661012_02496</name>
    <name evidence="3" type="ORF">SR876_17225</name>
</gene>
<organism evidence="2 4">
    <name type="scientific">Chitinophaga sancti</name>
    <dbReference type="NCBI Taxonomy" id="1004"/>
    <lineage>
        <taxon>Bacteria</taxon>
        <taxon>Pseudomonadati</taxon>
        <taxon>Bacteroidota</taxon>
        <taxon>Chitinophagia</taxon>
        <taxon>Chitinophagales</taxon>
        <taxon>Chitinophagaceae</taxon>
        <taxon>Chitinophaga</taxon>
    </lineage>
</organism>
<accession>A0A1K1Q6K7</accession>